<keyword evidence="1" id="KW-0472">Membrane</keyword>
<organism evidence="3 4">
    <name type="scientific">Siminovitchia terrae</name>
    <name type="common">Bacillus terrae</name>
    <dbReference type="NCBI Taxonomy" id="1914933"/>
    <lineage>
        <taxon>Bacteria</taxon>
        <taxon>Bacillati</taxon>
        <taxon>Bacillota</taxon>
        <taxon>Bacilli</taxon>
        <taxon>Bacillales</taxon>
        <taxon>Bacillaceae</taxon>
        <taxon>Siminovitchia</taxon>
    </lineage>
</organism>
<keyword evidence="1" id="KW-0812">Transmembrane</keyword>
<evidence type="ECO:0000256" key="1">
    <source>
        <dbReference type="SAM" id="Phobius"/>
    </source>
</evidence>
<sequence>MQGSGKRTWILLSLLLLCFLAGGYFLQSKQPAAYPAYVSDSPSPTGTKAIYTYLKEEVESVKRWNKTPQRLDHDGGSQVLVMVEPLNMPNSEEMKAYEKFMKAGNTILLFQRNPQGMFNLVTDPLAAEAEAEEGILYGKKDGKYKADISYLNRIQTEQQDSILLYDDAGTIALERPYGKGKLIVSIFPEWMTNKQILKKDHVSLLTSLLNETEGRHLLFDEHIHQPQGGEKALTVYPIWFLLFMFQGGILAILWLWYQGKRFGPIFSPREATVRFSDEGIRALAAWYMRGRRYHDSIVIQADYLKFILQEKWHIPYRQEWRSLSLLLERKSKGQMEKKDIDSFLSGLTDVLHKERLSKQEYLLWSKKIDRLRKVVEER</sequence>
<evidence type="ECO:0000259" key="2">
    <source>
        <dbReference type="Pfam" id="PF14258"/>
    </source>
</evidence>
<dbReference type="Proteomes" id="UP000287296">
    <property type="component" value="Unassembled WGS sequence"/>
</dbReference>
<name>A0A429XDM6_SIMTE</name>
<dbReference type="OrthoDB" id="2935725at2"/>
<feature type="transmembrane region" description="Helical" evidence="1">
    <location>
        <begin position="236"/>
        <end position="257"/>
    </location>
</feature>
<dbReference type="InterPro" id="IPR025646">
    <property type="entry name" value="DUF4350"/>
</dbReference>
<feature type="domain" description="DUF4350" evidence="2">
    <location>
        <begin position="39"/>
        <end position="209"/>
    </location>
</feature>
<evidence type="ECO:0000313" key="3">
    <source>
        <dbReference type="EMBL" id="RST61083.1"/>
    </source>
</evidence>
<reference evidence="3 4" key="1">
    <citation type="submission" date="2018-12" db="EMBL/GenBank/DDBJ databases">
        <authorList>
            <person name="Sun L."/>
            <person name="Chen Z."/>
        </authorList>
    </citation>
    <scope>NUCLEOTIDE SEQUENCE [LARGE SCALE GENOMIC DNA]</scope>
    <source>
        <strain evidence="3 4">LMG 29736</strain>
    </source>
</reference>
<comment type="caution">
    <text evidence="3">The sequence shown here is derived from an EMBL/GenBank/DDBJ whole genome shotgun (WGS) entry which is preliminary data.</text>
</comment>
<keyword evidence="1" id="KW-1133">Transmembrane helix</keyword>
<gene>
    <name evidence="3" type="ORF">D5F11_003260</name>
</gene>
<protein>
    <submittedName>
        <fullName evidence="3">DUF4350 domain-containing protein</fullName>
    </submittedName>
</protein>
<dbReference type="EMBL" id="QYTW02000002">
    <property type="protein sequence ID" value="RST61083.1"/>
    <property type="molecule type" value="Genomic_DNA"/>
</dbReference>
<evidence type="ECO:0000313" key="4">
    <source>
        <dbReference type="Proteomes" id="UP000287296"/>
    </source>
</evidence>
<proteinExistence type="predicted"/>
<dbReference type="RefSeq" id="WP_120114733.1">
    <property type="nucleotide sequence ID" value="NZ_BORI01000005.1"/>
</dbReference>
<dbReference type="AlphaFoldDB" id="A0A429XDM6"/>
<dbReference type="Pfam" id="PF14258">
    <property type="entry name" value="DUF4350"/>
    <property type="match status" value="1"/>
</dbReference>
<accession>A0A429XDM6</accession>